<name>A0A8J6BQN3_ELECQ</name>
<comment type="caution">
    <text evidence="1">The sequence shown here is derived from an EMBL/GenBank/DDBJ whole genome shotgun (WGS) entry which is preliminary data.</text>
</comment>
<accession>A0A8J6BQN3</accession>
<dbReference type="Proteomes" id="UP000770717">
    <property type="component" value="Unassembled WGS sequence"/>
</dbReference>
<keyword evidence="2" id="KW-1185">Reference proteome</keyword>
<evidence type="ECO:0000313" key="1">
    <source>
        <dbReference type="EMBL" id="KAG9465748.1"/>
    </source>
</evidence>
<dbReference type="EMBL" id="WNTK01002723">
    <property type="protein sequence ID" value="KAG9465748.1"/>
    <property type="molecule type" value="Genomic_DNA"/>
</dbReference>
<dbReference type="AlphaFoldDB" id="A0A8J6BQN3"/>
<evidence type="ECO:0000313" key="2">
    <source>
        <dbReference type="Proteomes" id="UP000770717"/>
    </source>
</evidence>
<reference evidence="1" key="1">
    <citation type="thesis" date="2020" institute="ProQuest LLC" country="789 East Eisenhower Parkway, Ann Arbor, MI, USA">
        <title>Comparative Genomics and Chromosome Evolution.</title>
        <authorList>
            <person name="Mudd A.B."/>
        </authorList>
    </citation>
    <scope>NUCLEOTIDE SEQUENCE</scope>
    <source>
        <strain evidence="1">HN-11 Male</strain>
        <tissue evidence="1">Kidney and liver</tissue>
    </source>
</reference>
<gene>
    <name evidence="1" type="ORF">GDO78_017799</name>
</gene>
<organism evidence="1 2">
    <name type="scientific">Eleutherodactylus coqui</name>
    <name type="common">Puerto Rican coqui</name>
    <dbReference type="NCBI Taxonomy" id="57060"/>
    <lineage>
        <taxon>Eukaryota</taxon>
        <taxon>Metazoa</taxon>
        <taxon>Chordata</taxon>
        <taxon>Craniata</taxon>
        <taxon>Vertebrata</taxon>
        <taxon>Euteleostomi</taxon>
        <taxon>Amphibia</taxon>
        <taxon>Batrachia</taxon>
        <taxon>Anura</taxon>
        <taxon>Neobatrachia</taxon>
        <taxon>Hyloidea</taxon>
        <taxon>Eleutherodactylidae</taxon>
        <taxon>Eleutherodactylinae</taxon>
        <taxon>Eleutherodactylus</taxon>
        <taxon>Eleutherodactylus</taxon>
    </lineage>
</organism>
<protein>
    <submittedName>
        <fullName evidence="1">Uncharacterized protein</fullName>
    </submittedName>
</protein>
<sequence>MPVFHVNHSKYVGPQETCPKLLSQPNLWKSGKQNCETIKSHFFWCNNKCDKICNISFQKTASRALICFPLEPYSTFTFSCITYNITTTVNVSF</sequence>
<proteinExistence type="predicted"/>